<feature type="compositionally biased region" description="Polar residues" evidence="1">
    <location>
        <begin position="411"/>
        <end position="421"/>
    </location>
</feature>
<feature type="region of interest" description="Disordered" evidence="1">
    <location>
        <begin position="400"/>
        <end position="432"/>
    </location>
</feature>
<dbReference type="PANTHER" id="PTHR11538">
    <property type="entry name" value="PHENYLALANYL-TRNA SYNTHETASE"/>
    <property type="match status" value="1"/>
</dbReference>
<accession>A0ABD3N5J3</accession>
<dbReference type="InterPro" id="IPR019446">
    <property type="entry name" value="BMT5-like"/>
</dbReference>
<dbReference type="Pfam" id="PF10354">
    <property type="entry name" value="BMT5-like"/>
    <property type="match status" value="1"/>
</dbReference>
<evidence type="ECO:0000256" key="1">
    <source>
        <dbReference type="SAM" id="MobiDB-lite"/>
    </source>
</evidence>
<keyword evidence="4" id="KW-1185">Reference proteome</keyword>
<reference evidence="3 4" key="1">
    <citation type="submission" date="2024-10" db="EMBL/GenBank/DDBJ databases">
        <title>Updated reference genomes for cyclostephanoid diatoms.</title>
        <authorList>
            <person name="Roberts W.R."/>
            <person name="Alverson A.J."/>
        </authorList>
    </citation>
    <scope>NUCLEOTIDE SEQUENCE [LARGE SCALE GENOMIC DNA]</scope>
    <source>
        <strain evidence="3 4">AJA276-08</strain>
    </source>
</reference>
<feature type="compositionally biased region" description="Basic and acidic residues" evidence="1">
    <location>
        <begin position="149"/>
        <end position="161"/>
    </location>
</feature>
<name>A0ABD3N5J3_9STRA</name>
<organism evidence="3 4">
    <name type="scientific">Stephanodiscus triporus</name>
    <dbReference type="NCBI Taxonomy" id="2934178"/>
    <lineage>
        <taxon>Eukaryota</taxon>
        <taxon>Sar</taxon>
        <taxon>Stramenopiles</taxon>
        <taxon>Ochrophyta</taxon>
        <taxon>Bacillariophyta</taxon>
        <taxon>Coscinodiscophyceae</taxon>
        <taxon>Thalassiosirophycidae</taxon>
        <taxon>Stephanodiscales</taxon>
        <taxon>Stephanodiscaceae</taxon>
        <taxon>Stephanodiscus</taxon>
    </lineage>
</organism>
<feature type="compositionally biased region" description="Polar residues" evidence="1">
    <location>
        <begin position="463"/>
        <end position="484"/>
    </location>
</feature>
<feature type="compositionally biased region" description="Basic and acidic residues" evidence="1">
    <location>
        <begin position="95"/>
        <end position="108"/>
    </location>
</feature>
<dbReference type="Proteomes" id="UP001530315">
    <property type="component" value="Unassembled WGS sequence"/>
</dbReference>
<evidence type="ECO:0000313" key="4">
    <source>
        <dbReference type="Proteomes" id="UP001530315"/>
    </source>
</evidence>
<evidence type="ECO:0000313" key="3">
    <source>
        <dbReference type="EMBL" id="KAL3770603.1"/>
    </source>
</evidence>
<evidence type="ECO:0000259" key="2">
    <source>
        <dbReference type="Pfam" id="PF10354"/>
    </source>
</evidence>
<feature type="domain" description="25S rRNA (uridine-N(3))-methyltransferase BMT5-like" evidence="2">
    <location>
        <begin position="121"/>
        <end position="303"/>
    </location>
</feature>
<comment type="caution">
    <text evidence="3">The sequence shown here is derived from an EMBL/GenBank/DDBJ whole genome shotgun (WGS) entry which is preliminary data.</text>
</comment>
<proteinExistence type="predicted"/>
<dbReference type="EMBL" id="JALLAZ020001625">
    <property type="protein sequence ID" value="KAL3770603.1"/>
    <property type="molecule type" value="Genomic_DNA"/>
</dbReference>
<gene>
    <name evidence="3" type="ORF">ACHAW5_007744</name>
</gene>
<feature type="region of interest" description="Disordered" evidence="1">
    <location>
        <begin position="69"/>
        <end position="111"/>
    </location>
</feature>
<feature type="compositionally biased region" description="Acidic residues" evidence="1">
    <location>
        <begin position="322"/>
        <end position="337"/>
    </location>
</feature>
<sequence length="495" mass="55152">MASYPTRDVDRLYCPVITYQCAIGPLRPCRDDAAAVPSSPPCVACAYKICNFDVARDADFSVRVPNARPETCPRSFSSSSSSSSFSSSSSSSSRDGGDGRGRGHHGDDASSAGYRRGMRVLAIGDGDFSFSSAIARVVISSWVDDDSDNHDNDNEDNRDAKNVTASSSDSAGEGRGCVVATSYEDAATLRDVYPDFDVTLRHLMKSRGDVFVGYNVDATRLAETLPACARATRYHRICWNFPCTAIPSGKDGQNDAMERNKELIRKFVSSALPFLDERCGEIHMAHKTKPPYNQWLLEKVALEGTSSIDDRGHEVGDGRADDDVDENSGDDDDDDDDSSRRRQGWRNRRHRQRRLLEYKGRMVFDKCVFCPYTPRKALDRKSFPCHDACVYVFGWKEKDDDNEDDDNGDGSWTTIPRTTGKPSHDNDNDVSPRWSSSLIMPVTAEVIDRIRLIHIEKAKQRADGQSQPTDYIDANSSLFPSNKRNGTRNSKRRKK</sequence>
<protein>
    <recommendedName>
        <fullName evidence="2">25S rRNA (uridine-N(3))-methyltransferase BMT5-like domain-containing protein</fullName>
    </recommendedName>
</protein>
<dbReference type="PANTHER" id="PTHR11538:SF104">
    <property type="entry name" value="25S RRNA (URIDINE-N(3))-METHYLTRANSFERASE BMT5-LIKE DOMAIN-CONTAINING PROTEIN"/>
    <property type="match status" value="1"/>
</dbReference>
<feature type="compositionally biased region" description="Basic residues" evidence="1">
    <location>
        <begin position="485"/>
        <end position="495"/>
    </location>
</feature>
<dbReference type="AlphaFoldDB" id="A0ABD3N5J3"/>
<feature type="region of interest" description="Disordered" evidence="1">
    <location>
        <begin position="145"/>
        <end position="173"/>
    </location>
</feature>
<feature type="region of interest" description="Disordered" evidence="1">
    <location>
        <begin position="307"/>
        <end position="346"/>
    </location>
</feature>
<feature type="region of interest" description="Disordered" evidence="1">
    <location>
        <begin position="458"/>
        <end position="495"/>
    </location>
</feature>
<feature type="compositionally biased region" description="Low complexity" evidence="1">
    <location>
        <begin position="75"/>
        <end position="94"/>
    </location>
</feature>
<feature type="compositionally biased region" description="Basic and acidic residues" evidence="1">
    <location>
        <begin position="308"/>
        <end position="321"/>
    </location>
</feature>